<evidence type="ECO:0000259" key="9">
    <source>
        <dbReference type="PROSITE" id="PS50113"/>
    </source>
</evidence>
<dbReference type="SMART" id="SM00388">
    <property type="entry name" value="HisKA"/>
    <property type="match status" value="1"/>
</dbReference>
<evidence type="ECO:0000259" key="8">
    <source>
        <dbReference type="PROSITE" id="PS50112"/>
    </source>
</evidence>
<dbReference type="Proteomes" id="UP000238701">
    <property type="component" value="Unassembled WGS sequence"/>
</dbReference>
<dbReference type="SMART" id="SM00091">
    <property type="entry name" value="PAS"/>
    <property type="match status" value="2"/>
</dbReference>
<reference evidence="11" key="1">
    <citation type="submission" date="2018-02" db="EMBL/GenBank/DDBJ databases">
        <authorList>
            <person name="Hausmann B."/>
        </authorList>
    </citation>
    <scope>NUCLEOTIDE SEQUENCE [LARGE SCALE GENOMIC DNA]</scope>
    <source>
        <strain evidence="11">Peat soil MAG SbA1</strain>
    </source>
</reference>
<feature type="modified residue" description="4-aspartylphosphate" evidence="4">
    <location>
        <position position="895"/>
    </location>
</feature>
<feature type="transmembrane region" description="Helical" evidence="5">
    <location>
        <begin position="278"/>
        <end position="296"/>
    </location>
</feature>
<evidence type="ECO:0000256" key="5">
    <source>
        <dbReference type="SAM" id="Phobius"/>
    </source>
</evidence>
<feature type="transmembrane region" description="Helical" evidence="5">
    <location>
        <begin position="77"/>
        <end position="97"/>
    </location>
</feature>
<dbReference type="GO" id="GO:0000155">
    <property type="term" value="F:phosphorelay sensor kinase activity"/>
    <property type="evidence" value="ECO:0007669"/>
    <property type="project" value="InterPro"/>
</dbReference>
<dbReference type="SMART" id="SM00387">
    <property type="entry name" value="HATPase_c"/>
    <property type="match status" value="1"/>
</dbReference>
<keyword evidence="10" id="KW-0418">Kinase</keyword>
<dbReference type="InterPro" id="IPR036890">
    <property type="entry name" value="HATPase_C_sf"/>
</dbReference>
<dbReference type="InterPro" id="IPR001789">
    <property type="entry name" value="Sig_transdc_resp-reg_receiver"/>
</dbReference>
<dbReference type="PRINTS" id="PR00344">
    <property type="entry name" value="BCTRLSENSOR"/>
</dbReference>
<evidence type="ECO:0000256" key="3">
    <source>
        <dbReference type="ARBA" id="ARBA00022553"/>
    </source>
</evidence>
<evidence type="ECO:0000313" key="10">
    <source>
        <dbReference type="EMBL" id="SPF49945.1"/>
    </source>
</evidence>
<feature type="domain" description="PAC" evidence="9">
    <location>
        <begin position="536"/>
        <end position="588"/>
    </location>
</feature>
<dbReference type="SUPFAM" id="SSF55785">
    <property type="entry name" value="PYP-like sensor domain (PAS domain)"/>
    <property type="match status" value="2"/>
</dbReference>
<feature type="transmembrane region" description="Helical" evidence="5">
    <location>
        <begin position="206"/>
        <end position="225"/>
    </location>
</feature>
<dbReference type="Pfam" id="PF08447">
    <property type="entry name" value="PAS_3"/>
    <property type="match status" value="1"/>
</dbReference>
<dbReference type="PANTHER" id="PTHR43065:SF42">
    <property type="entry name" value="TWO-COMPONENT SENSOR PPRA"/>
    <property type="match status" value="1"/>
</dbReference>
<keyword evidence="10" id="KW-0808">Transferase</keyword>
<feature type="domain" description="Histidine kinase" evidence="6">
    <location>
        <begin position="601"/>
        <end position="824"/>
    </location>
</feature>
<dbReference type="Gene3D" id="3.30.565.10">
    <property type="entry name" value="Histidine kinase-like ATPase, C-terminal domain"/>
    <property type="match status" value="1"/>
</dbReference>
<dbReference type="Gene3D" id="3.40.50.2300">
    <property type="match status" value="1"/>
</dbReference>
<evidence type="ECO:0000313" key="11">
    <source>
        <dbReference type="Proteomes" id="UP000238701"/>
    </source>
</evidence>
<dbReference type="Pfam" id="PF00512">
    <property type="entry name" value="HisKA"/>
    <property type="match status" value="1"/>
</dbReference>
<dbReference type="PROSITE" id="PS50112">
    <property type="entry name" value="PAS"/>
    <property type="match status" value="2"/>
</dbReference>
<dbReference type="Pfam" id="PF02518">
    <property type="entry name" value="HATPase_c"/>
    <property type="match status" value="1"/>
</dbReference>
<dbReference type="InterPro" id="IPR036097">
    <property type="entry name" value="HisK_dim/P_sf"/>
</dbReference>
<dbReference type="AlphaFoldDB" id="A0A2U3LDE3"/>
<feature type="transmembrane region" description="Helical" evidence="5">
    <location>
        <begin position="109"/>
        <end position="128"/>
    </location>
</feature>
<feature type="domain" description="PAS" evidence="8">
    <location>
        <begin position="337"/>
        <end position="380"/>
    </location>
</feature>
<keyword evidence="3 4" id="KW-0597">Phosphoprotein</keyword>
<evidence type="ECO:0000256" key="2">
    <source>
        <dbReference type="ARBA" id="ARBA00012438"/>
    </source>
</evidence>
<protein>
    <recommendedName>
        <fullName evidence="2">histidine kinase</fullName>
        <ecNumber evidence="2">2.7.13.3</ecNumber>
    </recommendedName>
</protein>
<dbReference type="Gene3D" id="3.30.450.20">
    <property type="entry name" value="PAS domain"/>
    <property type="match status" value="2"/>
</dbReference>
<keyword evidence="5" id="KW-0812">Transmembrane</keyword>
<dbReference type="Gene3D" id="1.10.287.130">
    <property type="match status" value="1"/>
</dbReference>
<keyword evidence="5" id="KW-0472">Membrane</keyword>
<proteinExistence type="predicted"/>
<dbReference type="EC" id="2.7.13.3" evidence="2"/>
<feature type="transmembrane region" description="Helical" evidence="5">
    <location>
        <begin position="20"/>
        <end position="40"/>
    </location>
</feature>
<feature type="domain" description="Response regulatory" evidence="7">
    <location>
        <begin position="845"/>
        <end position="960"/>
    </location>
</feature>
<organism evidence="10 11">
    <name type="scientific">Candidatus Sulfotelmatobacter kueseliae</name>
    <dbReference type="NCBI Taxonomy" id="2042962"/>
    <lineage>
        <taxon>Bacteria</taxon>
        <taxon>Pseudomonadati</taxon>
        <taxon>Acidobacteriota</taxon>
        <taxon>Terriglobia</taxon>
        <taxon>Terriglobales</taxon>
        <taxon>Candidatus Korobacteraceae</taxon>
        <taxon>Candidatus Sulfotelmatobacter</taxon>
    </lineage>
</organism>
<evidence type="ECO:0000256" key="4">
    <source>
        <dbReference type="PROSITE-ProRule" id="PRU00169"/>
    </source>
</evidence>
<feature type="transmembrane region" description="Helical" evidence="5">
    <location>
        <begin position="148"/>
        <end position="168"/>
    </location>
</feature>
<comment type="catalytic activity">
    <reaction evidence="1">
        <text>ATP + protein L-histidine = ADP + protein N-phospho-L-histidine.</text>
        <dbReference type="EC" id="2.7.13.3"/>
    </reaction>
</comment>
<dbReference type="CDD" id="cd00082">
    <property type="entry name" value="HisKA"/>
    <property type="match status" value="1"/>
</dbReference>
<feature type="domain" description="PAS" evidence="8">
    <location>
        <begin position="492"/>
        <end position="533"/>
    </location>
</feature>
<dbReference type="OrthoDB" id="9815750at2"/>
<dbReference type="PROSITE" id="PS50110">
    <property type="entry name" value="RESPONSE_REGULATORY"/>
    <property type="match status" value="1"/>
</dbReference>
<dbReference type="SUPFAM" id="SSF47384">
    <property type="entry name" value="Homodimeric domain of signal transducing histidine kinase"/>
    <property type="match status" value="1"/>
</dbReference>
<sequence>MHVDFSRSLRASTRTRFPRLALAALLLLIAHIALLAAFGHSPKVEMWSDIFKVASALFTAVVCFLSGSRSDGIARPFWYLTGTAFGTWFLAACLRFYESYYLVNAPFGIVPLMLFFLSAAPMFVAVFLSDEDFRGAINWEWVLDATQILGLTLVVYLFVIYIPLLTYGEQVVSPVEDRLLPWRNIFLTAGLLTRAILTRSPSVRRLYLPVGMTMGVYAASTWIGNRAQSLSDAPETAWYDLAWAIPFCLIALAATLWREPLKQESVALQIPGIARVSFVYLPSLILPVLLLVKYRQIVREQIFLGLFGLIFSIILFNTRLAVTQRRQRLTMQALHAKEQQYRSLFERNMAGVFRSTLEGKLLDCNPAAASMFGYSREEMMRIPMHELYFGGAEERDRWIVMRRSDGASAPQEVCFCRKDGSPMWVVLNTNIEEQPDGSELLEGTLVDITERKLTNIAIEDWKRRYDDAVLASGQIIYESDPESGHVTLGGCVQKVLGYSAEELSGEARSWLALIHPDDVAHYRERRNSAVATGGAIEFEYRVRRKDNVYRILWEQGRAVRGASGRVVRVVGFISDLTERRALEAQLRQAQKMEAVGTLAGGVAHDFNNLLTVISGYSTMQLARTAPSDPLHYEAEQIKAAADRAAALTRQLLAFSRRTVLQPRRVSLNDIVRNVEKMLRRLIGEDIEVLTVLAADLGTVKVDLGQIEQVLMNLVVNARDAMPSGGKLTIQTENVELSENYTRKHEYVSPGRYVFLAVSDSGTGMSPETQARLFEPFFTTKEPGKGTGLGLPMVYGIVKQSGGSIEVYSELNHGTTVKIYFPRVDAEVEKAAPPAERTDHKHGSERILLVEDDVHLRGLVLDILTARGYVVEVVTKAEELESVIQRTPECDLLVTDVIMPKMNGPELARRVAQHWPRIKVLYMSGYTTNAIVHHGVLNEGLFFLQKPFLPATLAAKVREVLDAPSRSAKQS</sequence>
<feature type="domain" description="PAC" evidence="9">
    <location>
        <begin position="409"/>
        <end position="460"/>
    </location>
</feature>
<dbReference type="SUPFAM" id="SSF55874">
    <property type="entry name" value="ATPase domain of HSP90 chaperone/DNA topoisomerase II/histidine kinase"/>
    <property type="match status" value="1"/>
</dbReference>
<dbReference type="SMART" id="SM00086">
    <property type="entry name" value="PAC"/>
    <property type="match status" value="2"/>
</dbReference>
<dbReference type="SUPFAM" id="SSF52172">
    <property type="entry name" value="CheY-like"/>
    <property type="match status" value="1"/>
</dbReference>
<feature type="transmembrane region" description="Helical" evidence="5">
    <location>
        <begin position="302"/>
        <end position="322"/>
    </location>
</feature>
<dbReference type="InterPro" id="IPR013655">
    <property type="entry name" value="PAS_fold_3"/>
</dbReference>
<dbReference type="InterPro" id="IPR000700">
    <property type="entry name" value="PAS-assoc_C"/>
</dbReference>
<feature type="transmembrane region" description="Helical" evidence="5">
    <location>
        <begin position="237"/>
        <end position="257"/>
    </location>
</feature>
<gene>
    <name evidence="10" type="ORF">SBA1_960008</name>
</gene>
<keyword evidence="5" id="KW-1133">Transmembrane helix</keyword>
<name>A0A2U3LDE3_9BACT</name>
<dbReference type="PANTHER" id="PTHR43065">
    <property type="entry name" value="SENSOR HISTIDINE KINASE"/>
    <property type="match status" value="1"/>
</dbReference>
<dbReference type="InterPro" id="IPR005467">
    <property type="entry name" value="His_kinase_dom"/>
</dbReference>
<dbReference type="EMBL" id="OMOD01000195">
    <property type="protein sequence ID" value="SPF49945.1"/>
    <property type="molecule type" value="Genomic_DNA"/>
</dbReference>
<feature type="transmembrane region" description="Helical" evidence="5">
    <location>
        <begin position="46"/>
        <end position="65"/>
    </location>
</feature>
<evidence type="ECO:0000256" key="1">
    <source>
        <dbReference type="ARBA" id="ARBA00000085"/>
    </source>
</evidence>
<dbReference type="InterPro" id="IPR003661">
    <property type="entry name" value="HisK_dim/P_dom"/>
</dbReference>
<dbReference type="PROSITE" id="PS50109">
    <property type="entry name" value="HIS_KIN"/>
    <property type="match status" value="1"/>
</dbReference>
<dbReference type="InterPro" id="IPR004358">
    <property type="entry name" value="Sig_transdc_His_kin-like_C"/>
</dbReference>
<dbReference type="InterPro" id="IPR001610">
    <property type="entry name" value="PAC"/>
</dbReference>
<dbReference type="InterPro" id="IPR035965">
    <property type="entry name" value="PAS-like_dom_sf"/>
</dbReference>
<accession>A0A2U3LDE3</accession>
<dbReference type="Pfam" id="PF00072">
    <property type="entry name" value="Response_reg"/>
    <property type="match status" value="1"/>
</dbReference>
<dbReference type="Pfam" id="PF13426">
    <property type="entry name" value="PAS_9"/>
    <property type="match status" value="1"/>
</dbReference>
<dbReference type="SMART" id="SM00448">
    <property type="entry name" value="REC"/>
    <property type="match status" value="1"/>
</dbReference>
<dbReference type="CDD" id="cd00130">
    <property type="entry name" value="PAS"/>
    <property type="match status" value="2"/>
</dbReference>
<dbReference type="PROSITE" id="PS50113">
    <property type="entry name" value="PAC"/>
    <property type="match status" value="2"/>
</dbReference>
<evidence type="ECO:0000259" key="6">
    <source>
        <dbReference type="PROSITE" id="PS50109"/>
    </source>
</evidence>
<dbReference type="NCBIfam" id="TIGR00229">
    <property type="entry name" value="sensory_box"/>
    <property type="match status" value="2"/>
</dbReference>
<dbReference type="InterPro" id="IPR000014">
    <property type="entry name" value="PAS"/>
</dbReference>
<dbReference type="InterPro" id="IPR011006">
    <property type="entry name" value="CheY-like_superfamily"/>
</dbReference>
<evidence type="ECO:0000259" key="7">
    <source>
        <dbReference type="PROSITE" id="PS50110"/>
    </source>
</evidence>
<dbReference type="InterPro" id="IPR003594">
    <property type="entry name" value="HATPase_dom"/>
</dbReference>